<sequence>MDVDNLVTAVQNLYTSKKWKKILKLNKNSNEQSALKLLWVWPDESNLFFIKRTIVDFGCRGISSIGCGCGLLEWIINESTGVPVVGYEINKEWWESKYSNPKFIKLNYVEDNEVSLNPAYALLFCYFNDKHAFQQYVRNYKGDLVLIIGPGKGSLKHTEPEPFNADFGCTKSKWILYNSEEVKNTNDFIAVYVRDNSNYDCIN</sequence>
<dbReference type="Proteomes" id="UP001153712">
    <property type="component" value="Chromosome 3"/>
</dbReference>
<dbReference type="OrthoDB" id="6375980at2759"/>
<keyword evidence="2" id="KW-1185">Reference proteome</keyword>
<reference evidence="1" key="1">
    <citation type="submission" date="2022-01" db="EMBL/GenBank/DDBJ databases">
        <authorList>
            <person name="King R."/>
        </authorList>
    </citation>
    <scope>NUCLEOTIDE SEQUENCE</scope>
</reference>
<name>A0A9N9TP77_PHYSR</name>
<accession>A0A9N9TP77</accession>
<organism evidence="1 2">
    <name type="scientific">Phyllotreta striolata</name>
    <name type="common">Striped flea beetle</name>
    <name type="synonym">Crioceris striolata</name>
    <dbReference type="NCBI Taxonomy" id="444603"/>
    <lineage>
        <taxon>Eukaryota</taxon>
        <taxon>Metazoa</taxon>
        <taxon>Ecdysozoa</taxon>
        <taxon>Arthropoda</taxon>
        <taxon>Hexapoda</taxon>
        <taxon>Insecta</taxon>
        <taxon>Pterygota</taxon>
        <taxon>Neoptera</taxon>
        <taxon>Endopterygota</taxon>
        <taxon>Coleoptera</taxon>
        <taxon>Polyphaga</taxon>
        <taxon>Cucujiformia</taxon>
        <taxon>Chrysomeloidea</taxon>
        <taxon>Chrysomelidae</taxon>
        <taxon>Galerucinae</taxon>
        <taxon>Alticini</taxon>
        <taxon>Phyllotreta</taxon>
    </lineage>
</organism>
<dbReference type="AlphaFoldDB" id="A0A9N9TP77"/>
<evidence type="ECO:0000313" key="1">
    <source>
        <dbReference type="EMBL" id="CAG9860099.1"/>
    </source>
</evidence>
<proteinExistence type="predicted"/>
<dbReference type="EMBL" id="OU900096">
    <property type="protein sequence ID" value="CAG9860099.1"/>
    <property type="molecule type" value="Genomic_DNA"/>
</dbReference>
<gene>
    <name evidence="1" type="ORF">PHYEVI_LOCUS6456</name>
</gene>
<protein>
    <submittedName>
        <fullName evidence="1">Uncharacterized protein</fullName>
    </submittedName>
</protein>
<evidence type="ECO:0000313" key="2">
    <source>
        <dbReference type="Proteomes" id="UP001153712"/>
    </source>
</evidence>